<dbReference type="PANTHER" id="PTHR32305:SF15">
    <property type="entry name" value="PROTEIN RHSA-RELATED"/>
    <property type="match status" value="1"/>
</dbReference>
<feature type="compositionally biased region" description="Polar residues" evidence="1">
    <location>
        <begin position="107"/>
        <end position="128"/>
    </location>
</feature>
<dbReference type="Pfam" id="PF05593">
    <property type="entry name" value="RHS_repeat"/>
    <property type="match status" value="1"/>
</dbReference>
<dbReference type="RefSeq" id="WP_131017408.1">
    <property type="nucleotide sequence ID" value="NZ_SIRE01000027.1"/>
</dbReference>
<proteinExistence type="predicted"/>
<dbReference type="EMBL" id="SIRE01000027">
    <property type="protein sequence ID" value="TBL71229.1"/>
    <property type="molecule type" value="Genomic_DNA"/>
</dbReference>
<dbReference type="NCBIfam" id="TIGR03696">
    <property type="entry name" value="Rhs_assc_core"/>
    <property type="match status" value="1"/>
</dbReference>
<evidence type="ECO:0000256" key="1">
    <source>
        <dbReference type="SAM" id="MobiDB-lite"/>
    </source>
</evidence>
<dbReference type="Gene3D" id="2.180.10.10">
    <property type="entry name" value="RHS repeat-associated core"/>
    <property type="match status" value="1"/>
</dbReference>
<sequence length="402" mass="45873">MEHVDFNGKITAYSYDVNGNRTSIEYQGGVREEYVFNRNNRLVSLANKKPDGSEISLYSYTYDDAGRQATKTDSFGKTNYSYDAAGRIEKVEAPGKTTVYGYDRAGNRQSQQETYTSEQPSGYNDPGTQAEVQYTVKKSEYVYSAANELLQLVETMLDAEGKKALEKTTGYLYDENGNEIRQKVSYLRPHSKSMRQTTGGNLYGDEVADELNTLLEKVSSTFDGFNRLKQMEKVKAGERVTLDYVYNGDDLRTRKTVRNSKDGYAEKVTNYLYDRQYVILETDATDQVTVRYVKGINYIARIDNLDKLSYYLYNGHGDVVQTVSEAGVVENQYDYDIFGNAILTVEQYSNAIRYAGEFLDEETGLYYLRARYYNSYTGWIVNSKSDNFFKGCMAILNRCHVS</sequence>
<dbReference type="PANTHER" id="PTHR32305">
    <property type="match status" value="1"/>
</dbReference>
<feature type="region of interest" description="Disordered" evidence="1">
    <location>
        <begin position="99"/>
        <end position="128"/>
    </location>
</feature>
<evidence type="ECO:0008006" key="4">
    <source>
        <dbReference type="Google" id="ProtNLM"/>
    </source>
</evidence>
<comment type="caution">
    <text evidence="2">The sequence shown here is derived from an EMBL/GenBank/DDBJ whole genome shotgun (WGS) entry which is preliminary data.</text>
</comment>
<evidence type="ECO:0000313" key="3">
    <source>
        <dbReference type="Proteomes" id="UP000293142"/>
    </source>
</evidence>
<organism evidence="2 3">
    <name type="scientific">Paenibacillus thalictri</name>
    <dbReference type="NCBI Taxonomy" id="2527873"/>
    <lineage>
        <taxon>Bacteria</taxon>
        <taxon>Bacillati</taxon>
        <taxon>Bacillota</taxon>
        <taxon>Bacilli</taxon>
        <taxon>Bacillales</taxon>
        <taxon>Paenibacillaceae</taxon>
        <taxon>Paenibacillus</taxon>
    </lineage>
</organism>
<dbReference type="InterPro" id="IPR031325">
    <property type="entry name" value="RHS_repeat"/>
</dbReference>
<dbReference type="NCBIfam" id="TIGR01643">
    <property type="entry name" value="YD_repeat_2x"/>
    <property type="match status" value="1"/>
</dbReference>
<dbReference type="InterPro" id="IPR050708">
    <property type="entry name" value="T6SS_VgrG/RHS"/>
</dbReference>
<gene>
    <name evidence="2" type="ORF">EYB31_31145</name>
</gene>
<keyword evidence="3" id="KW-1185">Reference proteome</keyword>
<accession>A0A4Q9DHA8</accession>
<dbReference type="InterPro" id="IPR006530">
    <property type="entry name" value="YD"/>
</dbReference>
<dbReference type="InterPro" id="IPR022385">
    <property type="entry name" value="Rhs_assc_core"/>
</dbReference>
<dbReference type="Proteomes" id="UP000293142">
    <property type="component" value="Unassembled WGS sequence"/>
</dbReference>
<evidence type="ECO:0000313" key="2">
    <source>
        <dbReference type="EMBL" id="TBL71229.1"/>
    </source>
</evidence>
<dbReference type="OrthoDB" id="41445at2"/>
<dbReference type="AlphaFoldDB" id="A0A4Q9DHA8"/>
<name>A0A4Q9DHA8_9BACL</name>
<protein>
    <recommendedName>
        <fullName evidence="4">RHS repeat protein</fullName>
    </recommendedName>
</protein>
<reference evidence="2 3" key="1">
    <citation type="submission" date="2019-02" db="EMBL/GenBank/DDBJ databases">
        <title>Paenibacillus sp. nov., isolated from surface-sterilized tissue of Thalictrum simplex L.</title>
        <authorList>
            <person name="Tuo L."/>
        </authorList>
    </citation>
    <scope>NUCLEOTIDE SEQUENCE [LARGE SCALE GENOMIC DNA]</scope>
    <source>
        <strain evidence="2 3">N2SHLJ1</strain>
    </source>
</reference>